<dbReference type="InterPro" id="IPR001387">
    <property type="entry name" value="Cro/C1-type_HTH"/>
</dbReference>
<dbReference type="Pfam" id="PF17765">
    <property type="entry name" value="MLTR_LBD"/>
    <property type="match status" value="1"/>
</dbReference>
<dbReference type="CDD" id="cd00093">
    <property type="entry name" value="HTH_XRE"/>
    <property type="match status" value="1"/>
</dbReference>
<dbReference type="Gene3D" id="1.10.260.40">
    <property type="entry name" value="lambda repressor-like DNA-binding domains"/>
    <property type="match status" value="1"/>
</dbReference>
<protein>
    <submittedName>
        <fullName evidence="2">Helix-turn-helix transcriptional regulator</fullName>
    </submittedName>
</protein>
<name>A0ABD5LUY2_PROMI</name>
<feature type="domain" description="MmyB-like transcription regulator ligand binding" evidence="1">
    <location>
        <begin position="111"/>
        <end position="248"/>
    </location>
</feature>
<dbReference type="PANTHER" id="PTHR35010">
    <property type="entry name" value="BLL4672 PROTEIN-RELATED"/>
    <property type="match status" value="1"/>
</dbReference>
<gene>
    <name evidence="2" type="ORF">I3679_008085</name>
</gene>
<dbReference type="Gene3D" id="3.30.450.180">
    <property type="match status" value="1"/>
</dbReference>
<evidence type="ECO:0000313" key="2">
    <source>
        <dbReference type="EMBL" id="MEY2344119.1"/>
    </source>
</evidence>
<dbReference type="InterPro" id="IPR010982">
    <property type="entry name" value="Lambda_DNA-bd_dom_sf"/>
</dbReference>
<accession>A0ABD5LUY2</accession>
<organism evidence="2">
    <name type="scientific">Proteus mirabilis</name>
    <dbReference type="NCBI Taxonomy" id="584"/>
    <lineage>
        <taxon>Bacteria</taxon>
        <taxon>Pseudomonadati</taxon>
        <taxon>Pseudomonadota</taxon>
        <taxon>Gammaproteobacteria</taxon>
        <taxon>Enterobacterales</taxon>
        <taxon>Morganellaceae</taxon>
        <taxon>Proteus</taxon>
    </lineage>
</organism>
<dbReference type="InterPro" id="IPR041413">
    <property type="entry name" value="MLTR_LBD"/>
</dbReference>
<evidence type="ECO:0000259" key="1">
    <source>
        <dbReference type="Pfam" id="PF17765"/>
    </source>
</evidence>
<dbReference type="Pfam" id="PF13560">
    <property type="entry name" value="HTH_31"/>
    <property type="match status" value="1"/>
</dbReference>
<sequence length="265" mass="31287">MTERKRTRPELADFYVLKRQSISPESVGLPGTGRRRTPGLRREEVAALSGVGLTWYTWLEQGRDIGVSSQFLDNLATALHLNSAERQHLYLLSHMREPTETGIVEYQVPDTILKILADFPPEYICYVLNLHWDVLAYNQKADLYFHFSDYCTENRNYLYLLFMDPRYKTRINDWEHTADRLLASFRRDHARAKNDPNIRKLIAKLNCSSPEFKHMWEKHEIYPPCDGVRTLNFAGKNERYEYTSLAFDLEKYNRILVYILKISRK</sequence>
<comment type="caution">
    <text evidence="2">The sequence shown here is derived from an EMBL/GenBank/DDBJ whole genome shotgun (WGS) entry which is preliminary data.</text>
</comment>
<dbReference type="EMBL" id="JADQCH020000001">
    <property type="protein sequence ID" value="MEY2344119.1"/>
    <property type="molecule type" value="Genomic_DNA"/>
</dbReference>
<dbReference type="AlphaFoldDB" id="A0ABD5LUY2"/>
<proteinExistence type="predicted"/>
<reference evidence="2" key="1">
    <citation type="submission" date="2021-05" db="EMBL/GenBank/DDBJ databases">
        <title>First report of NDM-5 and VEB-6 producing Proteus mirabilis isolated from blood of a sepsis patient in Kolkata, India.</title>
        <authorList>
            <person name="Halder G."/>
            <person name="Chaudhuri B."/>
            <person name="Dutta S."/>
        </authorList>
    </citation>
    <scope>NUCLEOTIDE SEQUENCE [LARGE SCALE GENOMIC DNA]</scope>
    <source>
        <strain evidence="2">7049</strain>
    </source>
</reference>